<dbReference type="EMBL" id="LT907988">
    <property type="protein sequence ID" value="SOE50834.1"/>
    <property type="molecule type" value="Genomic_DNA"/>
</dbReference>
<evidence type="ECO:0000256" key="1">
    <source>
        <dbReference type="ARBA" id="ARBA00006484"/>
    </source>
</evidence>
<dbReference type="Gene3D" id="3.40.50.720">
    <property type="entry name" value="NAD(P)-binding Rossmann-like Domain"/>
    <property type="match status" value="1"/>
</dbReference>
<gene>
    <name evidence="2" type="ORF">ODI_01904</name>
    <name evidence="3" type="ORF">ODI_R3004</name>
</gene>
<dbReference type="InterPro" id="IPR020904">
    <property type="entry name" value="Sc_DH/Rdtase_CS"/>
</dbReference>
<dbReference type="InterPro" id="IPR036291">
    <property type="entry name" value="NAD(P)-bd_dom_sf"/>
</dbReference>
<protein>
    <submittedName>
        <fullName evidence="2">3-oxoacyl-[acyl-carrier protein] reductase</fullName>
        <ecNumber evidence="2">1.1.1.100</ecNumber>
    </submittedName>
</protein>
<evidence type="ECO:0000313" key="4">
    <source>
        <dbReference type="Proteomes" id="UP000078558"/>
    </source>
</evidence>
<dbReference type="OrthoDB" id="9178657at2"/>
<name>A0A1C3K105_9BURK</name>
<dbReference type="PRINTS" id="PR00081">
    <property type="entry name" value="GDHRDH"/>
</dbReference>
<dbReference type="FunFam" id="3.40.50.720:FF:000084">
    <property type="entry name" value="Short-chain dehydrogenase reductase"/>
    <property type="match status" value="1"/>
</dbReference>
<dbReference type="PANTHER" id="PTHR42760">
    <property type="entry name" value="SHORT-CHAIN DEHYDROGENASES/REDUCTASES FAMILY MEMBER"/>
    <property type="match status" value="1"/>
</dbReference>
<dbReference type="PANTHER" id="PTHR42760:SF122">
    <property type="entry name" value="NAD(P)-BINDING PROTEIN"/>
    <property type="match status" value="1"/>
</dbReference>
<evidence type="ECO:0000313" key="2">
    <source>
        <dbReference type="EMBL" id="SBT25088.1"/>
    </source>
</evidence>
<dbReference type="GO" id="GO:0004316">
    <property type="term" value="F:3-oxoacyl-[acyl-carrier-protein] reductase (NADPH) activity"/>
    <property type="evidence" value="ECO:0007669"/>
    <property type="project" value="UniProtKB-EC"/>
</dbReference>
<comment type="similarity">
    <text evidence="1">Belongs to the short-chain dehydrogenases/reductases (SDR) family.</text>
</comment>
<dbReference type="CDD" id="cd05233">
    <property type="entry name" value="SDR_c"/>
    <property type="match status" value="1"/>
</dbReference>
<reference evidence="3 4" key="2">
    <citation type="submission" date="2017-08" db="EMBL/GenBank/DDBJ databases">
        <authorList>
            <person name="de Groot N.N."/>
        </authorList>
    </citation>
    <scope>NUCLEOTIDE SEQUENCE [LARGE SCALE GENOMIC DNA]</scope>
    <source>
        <strain evidence="3">Orrdi1</strain>
    </source>
</reference>
<dbReference type="GO" id="GO:0006633">
    <property type="term" value="P:fatty acid biosynthetic process"/>
    <property type="evidence" value="ECO:0007669"/>
    <property type="project" value="TreeGrafter"/>
</dbReference>
<organism evidence="2 4">
    <name type="scientific">Orrella dioscoreae</name>
    <dbReference type="NCBI Taxonomy" id="1851544"/>
    <lineage>
        <taxon>Bacteria</taxon>
        <taxon>Pseudomonadati</taxon>
        <taxon>Pseudomonadota</taxon>
        <taxon>Betaproteobacteria</taxon>
        <taxon>Burkholderiales</taxon>
        <taxon>Alcaligenaceae</taxon>
        <taxon>Orrella</taxon>
    </lineage>
</organism>
<keyword evidence="2" id="KW-0560">Oxidoreductase</keyword>
<dbReference type="KEGG" id="odi:ODI_R3004"/>
<dbReference type="PROSITE" id="PS00061">
    <property type="entry name" value="ADH_SHORT"/>
    <property type="match status" value="1"/>
</dbReference>
<evidence type="ECO:0000313" key="3">
    <source>
        <dbReference type="EMBL" id="SOE50834.1"/>
    </source>
</evidence>
<dbReference type="Pfam" id="PF13561">
    <property type="entry name" value="adh_short_C2"/>
    <property type="match status" value="1"/>
</dbReference>
<proteinExistence type="inferred from homology"/>
<accession>A0A1C3K105</accession>
<keyword evidence="4" id="KW-1185">Reference proteome</keyword>
<sequence length="264" mass="28164">MLRLDGKVALVTGCGTRGEGWGNGRTIAVLLARQGATVFGSDMDLAAAEATRDLIRKEGGHAEVVQADATRHEDVERMVAACMAAHGRIDILVNNVGRSEPGGPVEMDEATWDEQFDVNVKSAYLACKAVLPIMEKQAQGSVVNISSVAGLRYVGKPQVAYAAGKAALMQMTRTTAVMYAPRGVRLNSVVPGLVFTPLVQRLADKYAGGDFEGFVAHRHNQVPMGRMGDAWDVAHAVLFLAADESRYITGQEIVVDGGLVQATR</sequence>
<dbReference type="SUPFAM" id="SSF51735">
    <property type="entry name" value="NAD(P)-binding Rossmann-fold domains"/>
    <property type="match status" value="1"/>
</dbReference>
<dbReference type="AlphaFoldDB" id="A0A1C3K105"/>
<dbReference type="InterPro" id="IPR002347">
    <property type="entry name" value="SDR_fam"/>
</dbReference>
<dbReference type="Proteomes" id="UP000078558">
    <property type="component" value="Chromosome I"/>
</dbReference>
<dbReference type="PRINTS" id="PR00080">
    <property type="entry name" value="SDRFAMILY"/>
</dbReference>
<reference evidence="2 4" key="1">
    <citation type="submission" date="2016-06" db="EMBL/GenBank/DDBJ databases">
        <authorList>
            <person name="Kjaerup R.B."/>
            <person name="Dalgaard T.S."/>
            <person name="Juul-Madsen H.R."/>
        </authorList>
    </citation>
    <scope>NUCLEOTIDE SEQUENCE [LARGE SCALE GENOMIC DNA]</scope>
    <source>
        <strain evidence="2">Orrdi1</strain>
    </source>
</reference>
<dbReference type="NCBIfam" id="NF005559">
    <property type="entry name" value="PRK07231.1"/>
    <property type="match status" value="1"/>
</dbReference>
<dbReference type="STRING" id="1851544.ODI_01904"/>
<dbReference type="EMBL" id="FLRC01000014">
    <property type="protein sequence ID" value="SBT25088.1"/>
    <property type="molecule type" value="Genomic_DNA"/>
</dbReference>
<dbReference type="GO" id="GO:0048038">
    <property type="term" value="F:quinone binding"/>
    <property type="evidence" value="ECO:0007669"/>
    <property type="project" value="TreeGrafter"/>
</dbReference>
<dbReference type="RefSeq" id="WP_067752407.1">
    <property type="nucleotide sequence ID" value="NZ_LT907988.1"/>
</dbReference>
<dbReference type="EC" id="1.1.1.100" evidence="2"/>